<dbReference type="PANTHER" id="PTHR47894:SF1">
    <property type="entry name" value="HTH-TYPE TRANSCRIPTIONAL REGULATOR VQSM"/>
    <property type="match status" value="1"/>
</dbReference>
<geneLocation type="plasmid" evidence="5">
    <name>pRp12D01</name>
</geneLocation>
<dbReference type="GO" id="GO:0000976">
    <property type="term" value="F:transcription cis-regulatory region binding"/>
    <property type="evidence" value="ECO:0007669"/>
    <property type="project" value="TreeGrafter"/>
</dbReference>
<keyword evidence="5" id="KW-0614">Plasmid</keyword>
<dbReference type="InterPro" id="IPR018060">
    <property type="entry name" value="HTH_AraC"/>
</dbReference>
<keyword evidence="1" id="KW-0805">Transcription regulation</keyword>
<proteinExistence type="predicted"/>
<dbReference type="InterPro" id="IPR009057">
    <property type="entry name" value="Homeodomain-like_sf"/>
</dbReference>
<evidence type="ECO:0000259" key="4">
    <source>
        <dbReference type="PROSITE" id="PS01124"/>
    </source>
</evidence>
<evidence type="ECO:0000256" key="2">
    <source>
        <dbReference type="ARBA" id="ARBA00023125"/>
    </source>
</evidence>
<sequence length="194" mass="21869">MLLRVFWRLMAWLAGGRLPATRFDFAFESPPHVDSYSKVFPAQLQFGQRQTTIWFDVAWLQSPVRQDEAALRAFLADAQAHIIMPRRGNDTISARVRNHLQHMQPAWPDLATTADALHMSTATPQRRLALEGASFQSLKDELRRDMAIVRLSMSSVPLAELAQDLGFTDSAAFQRAFKSWTGSAPGVYRRGKPS</sequence>
<keyword evidence="2" id="KW-0238">DNA-binding</keyword>
<dbReference type="Pfam" id="PF12625">
    <property type="entry name" value="Arabinose_bd"/>
    <property type="match status" value="1"/>
</dbReference>
<feature type="domain" description="HTH araC/xylS-type" evidence="4">
    <location>
        <begin position="90"/>
        <end position="191"/>
    </location>
</feature>
<organism evidence="5">
    <name type="scientific">Ralstonia pickettii (strain 12D)</name>
    <dbReference type="NCBI Taxonomy" id="428406"/>
    <lineage>
        <taxon>Bacteria</taxon>
        <taxon>Pseudomonadati</taxon>
        <taxon>Pseudomonadota</taxon>
        <taxon>Betaproteobacteria</taxon>
        <taxon>Burkholderiales</taxon>
        <taxon>Burkholderiaceae</taxon>
        <taxon>Ralstonia</taxon>
    </lineage>
</organism>
<dbReference type="SUPFAM" id="SSF46689">
    <property type="entry name" value="Homeodomain-like"/>
    <property type="match status" value="1"/>
</dbReference>
<name>C6BQ83_RALP1</name>
<dbReference type="KEGG" id="rpf:Rpic12D_4692"/>
<evidence type="ECO:0000313" key="5">
    <source>
        <dbReference type="EMBL" id="ACS65930.1"/>
    </source>
</evidence>
<evidence type="ECO:0000256" key="3">
    <source>
        <dbReference type="ARBA" id="ARBA00023163"/>
    </source>
</evidence>
<dbReference type="Pfam" id="PF12833">
    <property type="entry name" value="HTH_18"/>
    <property type="match status" value="1"/>
</dbReference>
<dbReference type="AlphaFoldDB" id="C6BQ83"/>
<dbReference type="HOGENOM" id="CLU_047522_4_0_4"/>
<accession>C6BQ83</accession>
<protein>
    <submittedName>
        <fullName evidence="5">Transcriptional regulator, AraC family</fullName>
    </submittedName>
</protein>
<dbReference type="InterPro" id="IPR032687">
    <property type="entry name" value="AraC-type_N"/>
</dbReference>
<dbReference type="GO" id="GO:0005829">
    <property type="term" value="C:cytosol"/>
    <property type="evidence" value="ECO:0007669"/>
    <property type="project" value="TreeGrafter"/>
</dbReference>
<dbReference type="SMART" id="SM00342">
    <property type="entry name" value="HTH_ARAC"/>
    <property type="match status" value="1"/>
</dbReference>
<gene>
    <name evidence="5" type="ordered locus">Rpic12D_4692</name>
</gene>
<keyword evidence="3" id="KW-0804">Transcription</keyword>
<dbReference type="GO" id="GO:0003700">
    <property type="term" value="F:DNA-binding transcription factor activity"/>
    <property type="evidence" value="ECO:0007669"/>
    <property type="project" value="InterPro"/>
</dbReference>
<dbReference type="EMBL" id="CP001646">
    <property type="protein sequence ID" value="ACS65930.1"/>
    <property type="molecule type" value="Genomic_DNA"/>
</dbReference>
<evidence type="ECO:0000256" key="1">
    <source>
        <dbReference type="ARBA" id="ARBA00023015"/>
    </source>
</evidence>
<dbReference type="PANTHER" id="PTHR47894">
    <property type="entry name" value="HTH-TYPE TRANSCRIPTIONAL REGULATOR GADX"/>
    <property type="match status" value="1"/>
</dbReference>
<dbReference type="Gene3D" id="1.10.10.60">
    <property type="entry name" value="Homeodomain-like"/>
    <property type="match status" value="1"/>
</dbReference>
<reference evidence="5" key="1">
    <citation type="submission" date="2009-06" db="EMBL/GenBank/DDBJ databases">
        <title>Complete sequence plasmid 1 of Ralstonia pickettii 12D.</title>
        <authorList>
            <consortium name="US DOE Joint Genome Institute"/>
            <person name="Lucas S."/>
            <person name="Copeland A."/>
            <person name="Lapidus A."/>
            <person name="Glavina del Rio T."/>
            <person name="Dalin E."/>
            <person name="Tice H."/>
            <person name="Bruce D."/>
            <person name="Goodwin L."/>
            <person name="Pitluck S."/>
            <person name="Sims D."/>
            <person name="Meincke L."/>
            <person name="Brettin T."/>
            <person name="Detter J.C."/>
            <person name="Han C."/>
            <person name="Larimer F."/>
            <person name="Land M."/>
            <person name="Hauser L."/>
            <person name="Kyrpides N."/>
            <person name="Ovchinnikova G."/>
            <person name="Marsh T."/>
            <person name="Richardson P."/>
        </authorList>
    </citation>
    <scope>NUCLEOTIDE SEQUENCE [LARGE SCALE GENOMIC DNA]</scope>
    <source>
        <plasmid evidence="5">12D</plasmid>
        <plasmid evidence="5">pRp12D01</plasmid>
    </source>
</reference>
<dbReference type="PROSITE" id="PS01124">
    <property type="entry name" value="HTH_ARAC_FAMILY_2"/>
    <property type="match status" value="1"/>
</dbReference>